<evidence type="ECO:0000313" key="3">
    <source>
        <dbReference type="Proteomes" id="UP001154265"/>
    </source>
</evidence>
<protein>
    <recommendedName>
        <fullName evidence="4">SMODS and SLOG-associating 2TM effector domain-containing protein</fullName>
    </recommendedName>
</protein>
<sequence length="190" mass="22517">MKSRHQFLDQIYEIDQRNNAYMIEVALDQYTYLFNEWDPAPFKRRELDVDLQQYLESSCDEIPAHYDIELCFTLSPGTQNAELEHEARLGLENSFKFKLYLLKQELRRINTRMIRYVFAGLGTLFVAHLLAEKATMNTIASVLNEGLFVGAWVFLWEAVSLFFFSNRDLYDRYKTLKRLRTAQIIFQEST</sequence>
<dbReference type="EMBL" id="JAKKUT010000002">
    <property type="protein sequence ID" value="MDG2991510.1"/>
    <property type="molecule type" value="Genomic_DNA"/>
</dbReference>
<reference evidence="2" key="2">
    <citation type="submission" date="2022-01" db="EMBL/GenBank/DDBJ databases">
        <authorList>
            <person name="Zivanovic Y."/>
            <person name="Moreira D."/>
            <person name="Lopez-Garcia P."/>
        </authorList>
    </citation>
    <scope>NUCLEOTIDE SEQUENCE</scope>
    <source>
        <strain evidence="2">G9</strain>
    </source>
</reference>
<dbReference type="Proteomes" id="UP001154265">
    <property type="component" value="Unassembled WGS sequence"/>
</dbReference>
<dbReference type="RefSeq" id="WP_277867373.1">
    <property type="nucleotide sequence ID" value="NZ_JAKKUT010000002.1"/>
</dbReference>
<comment type="caution">
    <text evidence="2">The sequence shown here is derived from an EMBL/GenBank/DDBJ whole genome shotgun (WGS) entry which is preliminary data.</text>
</comment>
<organism evidence="2 3">
    <name type="scientific">Candidatus Synechococcus calcipolaris G9</name>
    <dbReference type="NCBI Taxonomy" id="1497997"/>
    <lineage>
        <taxon>Bacteria</taxon>
        <taxon>Bacillati</taxon>
        <taxon>Cyanobacteriota</taxon>
        <taxon>Cyanophyceae</taxon>
        <taxon>Synechococcales</taxon>
        <taxon>Synechococcaceae</taxon>
        <taxon>Synechococcus</taxon>
    </lineage>
</organism>
<feature type="transmembrane region" description="Helical" evidence="1">
    <location>
        <begin position="113"/>
        <end position="131"/>
    </location>
</feature>
<keyword evidence="1" id="KW-0812">Transmembrane</keyword>
<keyword evidence="1" id="KW-1133">Transmembrane helix</keyword>
<proteinExistence type="predicted"/>
<keyword evidence="1" id="KW-0472">Membrane</keyword>
<evidence type="ECO:0000256" key="1">
    <source>
        <dbReference type="SAM" id="Phobius"/>
    </source>
</evidence>
<evidence type="ECO:0008006" key="4">
    <source>
        <dbReference type="Google" id="ProtNLM"/>
    </source>
</evidence>
<reference evidence="2" key="1">
    <citation type="journal article" date="2022" name="Genome Biol. Evol.">
        <title>A New Gene Family Diagnostic for Intracellular Biomineralization of Amorphous Ca Carbonates by Cyanobacteria.</title>
        <authorList>
            <person name="Benzerara K."/>
            <person name="Duprat E."/>
            <person name="Bitard-Feildel T."/>
            <person name="Caumes G."/>
            <person name="Cassier-Chauvat C."/>
            <person name="Chauvat F."/>
            <person name="Dezi M."/>
            <person name="Diop S.I."/>
            <person name="Gaschignard G."/>
            <person name="Gorgen S."/>
            <person name="Gugger M."/>
            <person name="Lopez-Garcia P."/>
            <person name="Millet M."/>
            <person name="Skouri-Panet F."/>
            <person name="Moreira D."/>
            <person name="Callebaut I."/>
        </authorList>
    </citation>
    <scope>NUCLEOTIDE SEQUENCE</scope>
    <source>
        <strain evidence="2">G9</strain>
    </source>
</reference>
<keyword evidence="3" id="KW-1185">Reference proteome</keyword>
<accession>A0ABT6F0W9</accession>
<name>A0ABT6F0W9_9SYNE</name>
<gene>
    <name evidence="2" type="ORF">L3556_11300</name>
</gene>
<evidence type="ECO:0000313" key="2">
    <source>
        <dbReference type="EMBL" id="MDG2991510.1"/>
    </source>
</evidence>
<feature type="transmembrane region" description="Helical" evidence="1">
    <location>
        <begin position="146"/>
        <end position="164"/>
    </location>
</feature>